<gene>
    <name evidence="2" type="ORF">BLS_005401</name>
</gene>
<evidence type="ECO:0000256" key="1">
    <source>
        <dbReference type="SAM" id="Phobius"/>
    </source>
</evidence>
<comment type="caution">
    <text evidence="2">The sequence shown here is derived from an EMBL/GenBank/DDBJ whole genome shotgun (WGS) entry which is preliminary data.</text>
</comment>
<sequence length="388" mass="40770">EEKGTGQDRDARERAKLIQIPGFLFLTMKSAILFALPLAVSAAVIGSQAGNAVAPVAGIDKLTPVLKKNAQRTLTKFGPYKLDAASTGGKGGGGMGGMDNTLGGQTFSLSINKGFCNDAGPCTVYTGKLGVMFEDGTAATPEKGIYIHHVLTTDVNKKTAPFLSACNAPTRPGFSVSSLKPGSTGFVGVGEDSGDHPVLYTSEDGTVDAGYHIKPGERFEANVVLVNYNKEPRNVLVTYDLEWSPGLVGANTKGMLIAVNQCLGTRIKTSTTGPATTKSGDFTFLEGGKLFGERGHLHDGGEEMELFINGRKACVSKATYGTSISGSEIKTINSMSMCTDPIEVKKGDTLSMGVVYDLKKYPLRKSASGQEAHGVMGMWSLTFAPSSS</sequence>
<evidence type="ECO:0000313" key="2">
    <source>
        <dbReference type="EMBL" id="KAE9969356.1"/>
    </source>
</evidence>
<proteinExistence type="predicted"/>
<protein>
    <submittedName>
        <fullName evidence="2">Uncharacterized protein</fullName>
    </submittedName>
</protein>
<keyword evidence="1" id="KW-1133">Transmembrane helix</keyword>
<feature type="non-terminal residue" evidence="2">
    <location>
        <position position="1"/>
    </location>
</feature>
<organism evidence="2 3">
    <name type="scientific">Venturia inaequalis</name>
    <name type="common">Apple scab fungus</name>
    <dbReference type="NCBI Taxonomy" id="5025"/>
    <lineage>
        <taxon>Eukaryota</taxon>
        <taxon>Fungi</taxon>
        <taxon>Dikarya</taxon>
        <taxon>Ascomycota</taxon>
        <taxon>Pezizomycotina</taxon>
        <taxon>Dothideomycetes</taxon>
        <taxon>Pleosporomycetidae</taxon>
        <taxon>Venturiales</taxon>
        <taxon>Venturiaceae</taxon>
        <taxon>Venturia</taxon>
    </lineage>
</organism>
<dbReference type="EMBL" id="WNWQ01000372">
    <property type="protein sequence ID" value="KAE9969356.1"/>
    <property type="molecule type" value="Genomic_DNA"/>
</dbReference>
<name>A0A8H3YU79_VENIN</name>
<dbReference type="InterPro" id="IPR011692">
    <property type="entry name" value="Stress_up-reg_Nod19"/>
</dbReference>
<accession>A0A8H3YU79</accession>
<dbReference type="Proteomes" id="UP000433883">
    <property type="component" value="Unassembled WGS sequence"/>
</dbReference>
<feature type="transmembrane region" description="Helical" evidence="1">
    <location>
        <begin position="20"/>
        <end position="45"/>
    </location>
</feature>
<keyword evidence="1" id="KW-0472">Membrane</keyword>
<keyword evidence="1" id="KW-0812">Transmembrane</keyword>
<reference evidence="2 3" key="1">
    <citation type="submission" date="2019-11" db="EMBL/GenBank/DDBJ databases">
        <title>Venturia inaequalis Genome Resource.</title>
        <authorList>
            <person name="Lichtner F.J."/>
        </authorList>
    </citation>
    <scope>NUCLEOTIDE SEQUENCE [LARGE SCALE GENOMIC DNA]</scope>
    <source>
        <strain evidence="2">Bline_iso_100314</strain>
    </source>
</reference>
<dbReference type="AlphaFoldDB" id="A0A8H3YU79"/>
<evidence type="ECO:0000313" key="3">
    <source>
        <dbReference type="Proteomes" id="UP000433883"/>
    </source>
</evidence>
<dbReference type="Pfam" id="PF07712">
    <property type="entry name" value="SURNod19"/>
    <property type="match status" value="1"/>
</dbReference>